<organism evidence="1 2">
    <name type="scientific">Lagenidium giganteum</name>
    <dbReference type="NCBI Taxonomy" id="4803"/>
    <lineage>
        <taxon>Eukaryota</taxon>
        <taxon>Sar</taxon>
        <taxon>Stramenopiles</taxon>
        <taxon>Oomycota</taxon>
        <taxon>Peronosporomycetes</taxon>
        <taxon>Pythiales</taxon>
        <taxon>Pythiaceae</taxon>
    </lineage>
</organism>
<evidence type="ECO:0000313" key="2">
    <source>
        <dbReference type="Proteomes" id="UP001146120"/>
    </source>
</evidence>
<name>A0AAV2YWY3_9STRA</name>
<comment type="caution">
    <text evidence="1">The sequence shown here is derived from an EMBL/GenBank/DDBJ whole genome shotgun (WGS) entry which is preliminary data.</text>
</comment>
<keyword evidence="2" id="KW-1185">Reference proteome</keyword>
<protein>
    <submittedName>
        <fullName evidence="1">Uncharacterized protein</fullName>
    </submittedName>
</protein>
<gene>
    <name evidence="1" type="ORF">N0F65_007270</name>
</gene>
<reference evidence="1" key="2">
    <citation type="journal article" date="2023" name="Microbiol Resour">
        <title>Decontamination and Annotation of the Draft Genome Sequence of the Oomycete Lagenidium giganteum ARSEF 373.</title>
        <authorList>
            <person name="Morgan W.R."/>
            <person name="Tartar A."/>
        </authorList>
    </citation>
    <scope>NUCLEOTIDE SEQUENCE</scope>
    <source>
        <strain evidence="1">ARSEF 373</strain>
    </source>
</reference>
<reference evidence="1" key="1">
    <citation type="submission" date="2022-11" db="EMBL/GenBank/DDBJ databases">
        <authorList>
            <person name="Morgan W.R."/>
            <person name="Tartar A."/>
        </authorList>
    </citation>
    <scope>NUCLEOTIDE SEQUENCE</scope>
    <source>
        <strain evidence="1">ARSEF 373</strain>
    </source>
</reference>
<sequence length="60" mass="6627">MGDEKGINLLSERAPKCSQLCLDAVGAIASGGAPRIWCGFRLPARQSIDSHRQDYQRILR</sequence>
<accession>A0AAV2YWY3</accession>
<proteinExistence type="predicted"/>
<dbReference type="Proteomes" id="UP001146120">
    <property type="component" value="Unassembled WGS sequence"/>
</dbReference>
<evidence type="ECO:0000313" key="1">
    <source>
        <dbReference type="EMBL" id="DAZ97929.1"/>
    </source>
</evidence>
<dbReference type="EMBL" id="DAKRPA010000121">
    <property type="protein sequence ID" value="DAZ97929.1"/>
    <property type="molecule type" value="Genomic_DNA"/>
</dbReference>
<dbReference type="AlphaFoldDB" id="A0AAV2YWY3"/>